<feature type="transmembrane region" description="Helical" evidence="1">
    <location>
        <begin position="49"/>
        <end position="69"/>
    </location>
</feature>
<dbReference type="EMBL" id="KZ824663">
    <property type="protein sequence ID" value="RAK74946.1"/>
    <property type="molecule type" value="Genomic_DNA"/>
</dbReference>
<dbReference type="RefSeq" id="XP_040798956.1">
    <property type="nucleotide sequence ID" value="XM_040939516.1"/>
</dbReference>
<proteinExistence type="predicted"/>
<sequence length="84" mass="9518">MTAIAWAMQEVSTRDTPALSAACANDNMGWFSSNLLRSYAHVRAMRIKLLPTFSIVILVYISIAIKYLFSLTHCQRSLVYFRTA</sequence>
<gene>
    <name evidence="2" type="ORF">BO72DRAFT_188462</name>
</gene>
<evidence type="ECO:0000256" key="1">
    <source>
        <dbReference type="SAM" id="Phobius"/>
    </source>
</evidence>
<organism evidence="2 3">
    <name type="scientific">Aspergillus fijiensis CBS 313.89</name>
    <dbReference type="NCBI Taxonomy" id="1448319"/>
    <lineage>
        <taxon>Eukaryota</taxon>
        <taxon>Fungi</taxon>
        <taxon>Dikarya</taxon>
        <taxon>Ascomycota</taxon>
        <taxon>Pezizomycotina</taxon>
        <taxon>Eurotiomycetes</taxon>
        <taxon>Eurotiomycetidae</taxon>
        <taxon>Eurotiales</taxon>
        <taxon>Aspergillaceae</taxon>
        <taxon>Aspergillus</taxon>
    </lineage>
</organism>
<accession>A0A8G1RQQ0</accession>
<dbReference type="GeneID" id="63856849"/>
<evidence type="ECO:0000313" key="3">
    <source>
        <dbReference type="Proteomes" id="UP000249789"/>
    </source>
</evidence>
<dbReference type="Proteomes" id="UP000249789">
    <property type="component" value="Unassembled WGS sequence"/>
</dbReference>
<protein>
    <submittedName>
        <fullName evidence="2">Uncharacterized protein</fullName>
    </submittedName>
</protein>
<name>A0A8G1RQQ0_9EURO</name>
<keyword evidence="1" id="KW-0472">Membrane</keyword>
<keyword evidence="3" id="KW-1185">Reference proteome</keyword>
<keyword evidence="1" id="KW-1133">Transmembrane helix</keyword>
<dbReference type="AlphaFoldDB" id="A0A8G1RQQ0"/>
<keyword evidence="1" id="KW-0812">Transmembrane</keyword>
<evidence type="ECO:0000313" key="2">
    <source>
        <dbReference type="EMBL" id="RAK74946.1"/>
    </source>
</evidence>
<reference evidence="2 3" key="1">
    <citation type="submission" date="2018-02" db="EMBL/GenBank/DDBJ databases">
        <title>The genomes of Aspergillus section Nigri reveals drivers in fungal speciation.</title>
        <authorList>
            <consortium name="DOE Joint Genome Institute"/>
            <person name="Vesth T.C."/>
            <person name="Nybo J."/>
            <person name="Theobald S."/>
            <person name="Brandl J."/>
            <person name="Frisvad J.C."/>
            <person name="Nielsen K.F."/>
            <person name="Lyhne E.K."/>
            <person name="Kogle M.E."/>
            <person name="Kuo A."/>
            <person name="Riley R."/>
            <person name="Clum A."/>
            <person name="Nolan M."/>
            <person name="Lipzen A."/>
            <person name="Salamov A."/>
            <person name="Henrissat B."/>
            <person name="Wiebenga A."/>
            <person name="De vries R.P."/>
            <person name="Grigoriev I.V."/>
            <person name="Mortensen U.H."/>
            <person name="Andersen M.R."/>
            <person name="Baker S.E."/>
        </authorList>
    </citation>
    <scope>NUCLEOTIDE SEQUENCE [LARGE SCALE GENOMIC DNA]</scope>
    <source>
        <strain evidence="2 3">CBS 313.89</strain>
    </source>
</reference>
<dbReference type="VEuPathDB" id="FungiDB:BO72DRAFT_188462"/>